<sequence>CNISNMYIKEYDFWLSRPVIMMLSDSGFCGRVVGAGVRYQALDSLIPSSFLLIFSLCLSDLSISPCLQFLLCSDKRLHNIKEMTFAFRQTIIIPALLGNYRCGSFPVLSTSKAINLQNEEMSIRLFNLILALSIEYSDHTLPFFTLTRFLNFSIIYHDSFHNKIIKQILITYVLVPRLESGRDFWARRYFNVGVKA</sequence>
<keyword evidence="3" id="KW-1185">Reference proteome</keyword>
<organism evidence="2 3">
    <name type="scientific">Diploptera punctata</name>
    <name type="common">Pacific beetle cockroach</name>
    <dbReference type="NCBI Taxonomy" id="6984"/>
    <lineage>
        <taxon>Eukaryota</taxon>
        <taxon>Metazoa</taxon>
        <taxon>Ecdysozoa</taxon>
        <taxon>Arthropoda</taxon>
        <taxon>Hexapoda</taxon>
        <taxon>Insecta</taxon>
        <taxon>Pterygota</taxon>
        <taxon>Neoptera</taxon>
        <taxon>Polyneoptera</taxon>
        <taxon>Dictyoptera</taxon>
        <taxon>Blattodea</taxon>
        <taxon>Blaberoidea</taxon>
        <taxon>Blaberidae</taxon>
        <taxon>Diplopterinae</taxon>
        <taxon>Diploptera</taxon>
    </lineage>
</organism>
<reference evidence="2" key="2">
    <citation type="submission" date="2023-05" db="EMBL/GenBank/DDBJ databases">
        <authorList>
            <person name="Fouks B."/>
        </authorList>
    </citation>
    <scope>NUCLEOTIDE SEQUENCE</scope>
    <source>
        <strain evidence="2">Stay&amp;Tobe</strain>
        <tissue evidence="2">Testes</tissue>
    </source>
</reference>
<protein>
    <submittedName>
        <fullName evidence="2">Uncharacterized protein</fullName>
    </submittedName>
</protein>
<dbReference type="EMBL" id="JASPKZ010001241">
    <property type="protein sequence ID" value="KAJ9598167.1"/>
    <property type="molecule type" value="Genomic_DNA"/>
</dbReference>
<evidence type="ECO:0000313" key="2">
    <source>
        <dbReference type="EMBL" id="KAJ9598167.1"/>
    </source>
</evidence>
<keyword evidence="1" id="KW-0472">Membrane</keyword>
<accession>A0AAD8EQL5</accession>
<evidence type="ECO:0000256" key="1">
    <source>
        <dbReference type="SAM" id="Phobius"/>
    </source>
</evidence>
<feature type="non-terminal residue" evidence="2">
    <location>
        <position position="196"/>
    </location>
</feature>
<reference evidence="2" key="1">
    <citation type="journal article" date="2023" name="IScience">
        <title>Live-bearing cockroach genome reveals convergent evolutionary mechanisms linked to viviparity in insects and beyond.</title>
        <authorList>
            <person name="Fouks B."/>
            <person name="Harrison M.C."/>
            <person name="Mikhailova A.A."/>
            <person name="Marchal E."/>
            <person name="English S."/>
            <person name="Carruthers M."/>
            <person name="Jennings E.C."/>
            <person name="Chiamaka E.L."/>
            <person name="Frigard R.A."/>
            <person name="Pippel M."/>
            <person name="Attardo G.M."/>
            <person name="Benoit J.B."/>
            <person name="Bornberg-Bauer E."/>
            <person name="Tobe S.S."/>
        </authorList>
    </citation>
    <scope>NUCLEOTIDE SEQUENCE</scope>
    <source>
        <strain evidence="2">Stay&amp;Tobe</strain>
    </source>
</reference>
<feature type="transmembrane region" description="Helical" evidence="1">
    <location>
        <begin position="50"/>
        <end position="71"/>
    </location>
</feature>
<keyword evidence="1" id="KW-1133">Transmembrane helix</keyword>
<keyword evidence="1" id="KW-0812">Transmembrane</keyword>
<comment type="caution">
    <text evidence="2">The sequence shown here is derived from an EMBL/GenBank/DDBJ whole genome shotgun (WGS) entry which is preliminary data.</text>
</comment>
<gene>
    <name evidence="2" type="ORF">L9F63_011153</name>
</gene>
<evidence type="ECO:0000313" key="3">
    <source>
        <dbReference type="Proteomes" id="UP001233999"/>
    </source>
</evidence>
<proteinExistence type="predicted"/>
<feature type="non-terminal residue" evidence="2">
    <location>
        <position position="1"/>
    </location>
</feature>
<dbReference type="Proteomes" id="UP001233999">
    <property type="component" value="Unassembled WGS sequence"/>
</dbReference>
<dbReference type="AlphaFoldDB" id="A0AAD8EQL5"/>
<name>A0AAD8EQL5_DIPPU</name>